<keyword evidence="4" id="KW-1185">Reference proteome</keyword>
<feature type="signal peptide" evidence="2">
    <location>
        <begin position="1"/>
        <end position="18"/>
    </location>
</feature>
<evidence type="ECO:0000256" key="1">
    <source>
        <dbReference type="SAM" id="MobiDB-lite"/>
    </source>
</evidence>
<accession>A0AA39R1X1</accession>
<comment type="caution">
    <text evidence="3">The sequence shown here is derived from an EMBL/GenBank/DDBJ whole genome shotgun (WGS) entry which is preliminary data.</text>
</comment>
<feature type="chain" id="PRO_5041408476" evidence="2">
    <location>
        <begin position="19"/>
        <end position="804"/>
    </location>
</feature>
<evidence type="ECO:0000313" key="3">
    <source>
        <dbReference type="EMBL" id="KAK0511823.1"/>
    </source>
</evidence>
<dbReference type="AlphaFoldDB" id="A0AA39R1X1"/>
<evidence type="ECO:0000313" key="4">
    <source>
        <dbReference type="Proteomes" id="UP001166286"/>
    </source>
</evidence>
<dbReference type="EMBL" id="JAFEKC020000012">
    <property type="protein sequence ID" value="KAK0511823.1"/>
    <property type="molecule type" value="Genomic_DNA"/>
</dbReference>
<protein>
    <submittedName>
        <fullName evidence="3">Uncharacterized protein</fullName>
    </submittedName>
</protein>
<keyword evidence="2" id="KW-0732">Signal</keyword>
<reference evidence="3" key="1">
    <citation type="submission" date="2023-03" db="EMBL/GenBank/DDBJ databases">
        <title>Complete genome of Cladonia borealis.</title>
        <authorList>
            <person name="Park H."/>
        </authorList>
    </citation>
    <scope>NUCLEOTIDE SEQUENCE</scope>
    <source>
        <strain evidence="3">ANT050790</strain>
    </source>
</reference>
<evidence type="ECO:0000256" key="2">
    <source>
        <dbReference type="SAM" id="SignalP"/>
    </source>
</evidence>
<feature type="compositionally biased region" description="Low complexity" evidence="1">
    <location>
        <begin position="536"/>
        <end position="546"/>
    </location>
</feature>
<feature type="region of interest" description="Disordered" evidence="1">
    <location>
        <begin position="450"/>
        <end position="559"/>
    </location>
</feature>
<proteinExistence type="predicted"/>
<gene>
    <name evidence="3" type="ORF">JMJ35_005673</name>
</gene>
<sequence length="804" mass="84050">MPPLSIFLFSFLSLCVRAEMVPSLTQHPVTASILNVSSQLFPNTSSSNFSDFPYIIPYGQTQDCNIYGPVCQTGSITVGVNLSTATTNTVLPCSSYLSAQFAHLNYEQYGETSEQCPNVNDVSDYISDLEQDPGAFEDCGWSNVDVIPLLRDWNINFGRSPECRSYAEAMSSGKYTFSECGGSNTVISASPGVTWDYPSEIPPGLVRLFDATFPETCCGNCSLNIPAVRLYYFPNKSTIDCHNNQTSEYQRPNLTSVVSAGHLKKRVHSLIANGSTAVISGHTFTSPSIYLQFMGTAAVTDECTTVGPKLTNPILTLPPGVLTTWRPAPYGVDDDYTEGWFIGDVWSPDDAWWYELGSGFGYTAPLDVNDLACPTWGLGLSTATNGTTFTTVGPPWLPLIQPPTEMFSLNPTWAAMCTAILNNPYVTIPLDFFDPPFALTPAPLLVPTTIPRPASKPAPAPTDPTSVPEQADPFTEAAKPASLPNDPAAPAETGNPGKSTPALSPDVASPDPARSANLPENPVAPSKNEGDPPTDPSSDPSSDPKVPVVPLPQPVEDPQTQAQGLGAIIYNAFGKSATPILTVAGQTFTPNPSAFSIAGTVVSAGGPAVTIGRTAISLGQHGALKIGSSTINLLTPSNIFPNKVYTVAGQVFTPNPSAFSVAGTTISAGGPAATVGGTIISLEPSGTLVIGSSTIPLLPQTAISSDVDIDGLDVIAQPSFAVVDGMTVSAAAAGVTVSGNVVSLEAGGATLDIGTGRFILPTPVTGTNGSRNVQAFVGGQSKGLYLSVNLVWGVCGALILLMWH</sequence>
<dbReference type="Proteomes" id="UP001166286">
    <property type="component" value="Unassembled WGS sequence"/>
</dbReference>
<name>A0AA39R1X1_9LECA</name>
<organism evidence="3 4">
    <name type="scientific">Cladonia borealis</name>
    <dbReference type="NCBI Taxonomy" id="184061"/>
    <lineage>
        <taxon>Eukaryota</taxon>
        <taxon>Fungi</taxon>
        <taxon>Dikarya</taxon>
        <taxon>Ascomycota</taxon>
        <taxon>Pezizomycotina</taxon>
        <taxon>Lecanoromycetes</taxon>
        <taxon>OSLEUM clade</taxon>
        <taxon>Lecanoromycetidae</taxon>
        <taxon>Lecanorales</taxon>
        <taxon>Lecanorineae</taxon>
        <taxon>Cladoniaceae</taxon>
        <taxon>Cladonia</taxon>
    </lineage>
</organism>